<dbReference type="PaxDb" id="6945-B7P6M4"/>
<reference evidence="1 3" key="1">
    <citation type="submission" date="2008-03" db="EMBL/GenBank/DDBJ databases">
        <title>Annotation of Ixodes scapularis.</title>
        <authorList>
            <consortium name="Ixodes scapularis Genome Project Consortium"/>
            <person name="Caler E."/>
            <person name="Hannick L.I."/>
            <person name="Bidwell S."/>
            <person name="Joardar V."/>
            <person name="Thiagarajan M."/>
            <person name="Amedeo P."/>
            <person name="Galinsky K.J."/>
            <person name="Schobel S."/>
            <person name="Inman J."/>
            <person name="Hostetler J."/>
            <person name="Miller J."/>
            <person name="Hammond M."/>
            <person name="Megy K."/>
            <person name="Lawson D."/>
            <person name="Kodira C."/>
            <person name="Sutton G."/>
            <person name="Meyer J."/>
            <person name="Hill C.A."/>
            <person name="Birren B."/>
            <person name="Nene V."/>
            <person name="Collins F."/>
            <person name="Alarcon-Chaidez F."/>
            <person name="Wikel S."/>
            <person name="Strausberg R."/>
        </authorList>
    </citation>
    <scope>NUCLEOTIDE SEQUENCE [LARGE SCALE GENOMIC DNA]</scope>
    <source>
        <strain evidence="3">Wikel</strain>
        <strain evidence="1">Wikel colony</strain>
    </source>
</reference>
<accession>B7P6M4</accession>
<keyword evidence="3" id="KW-1185">Reference proteome</keyword>
<evidence type="ECO:0000313" key="2">
    <source>
        <dbReference type="EnsemblMetazoa" id="ISCW001451-PA"/>
    </source>
</evidence>
<reference evidence="2" key="2">
    <citation type="submission" date="2020-05" db="UniProtKB">
        <authorList>
            <consortium name="EnsemblMetazoa"/>
        </authorList>
    </citation>
    <scope>IDENTIFICATION</scope>
    <source>
        <strain evidence="2">wikel</strain>
    </source>
</reference>
<sequence>MFYAVSARSRPAAGCDGAGNGWRGLRIRLTLRLWRPWLRRPRLRRLQTIRLQALRARIWLQAVWHRLRRLQTVRPRLRLRRLRRLALEQTGRLILRTAGAPTRTPFSEGGNKARENDARPRVSFFFLLLRDMRGQRGGRKRGV</sequence>
<dbReference type="Proteomes" id="UP000001555">
    <property type="component" value="Unassembled WGS sequence"/>
</dbReference>
<dbReference type="EMBL" id="DS646913">
    <property type="protein sequence ID" value="EEC02246.1"/>
    <property type="molecule type" value="Genomic_DNA"/>
</dbReference>
<dbReference type="EMBL" id="ABJB010928989">
    <property type="status" value="NOT_ANNOTATED_CDS"/>
    <property type="molecule type" value="Genomic_DNA"/>
</dbReference>
<protein>
    <submittedName>
        <fullName evidence="1 2">Uncharacterized protein</fullName>
    </submittedName>
</protein>
<dbReference type="HOGENOM" id="CLU_1808320_0_0_1"/>
<dbReference type="AlphaFoldDB" id="B7P6M4"/>
<proteinExistence type="predicted"/>
<organism>
    <name type="scientific">Ixodes scapularis</name>
    <name type="common">Black-legged tick</name>
    <name type="synonym">Deer tick</name>
    <dbReference type="NCBI Taxonomy" id="6945"/>
    <lineage>
        <taxon>Eukaryota</taxon>
        <taxon>Metazoa</taxon>
        <taxon>Ecdysozoa</taxon>
        <taxon>Arthropoda</taxon>
        <taxon>Chelicerata</taxon>
        <taxon>Arachnida</taxon>
        <taxon>Acari</taxon>
        <taxon>Parasitiformes</taxon>
        <taxon>Ixodida</taxon>
        <taxon>Ixodoidea</taxon>
        <taxon>Ixodidae</taxon>
        <taxon>Ixodinae</taxon>
        <taxon>Ixodes</taxon>
    </lineage>
</organism>
<dbReference type="InParanoid" id="B7P6M4"/>
<gene>
    <name evidence="1" type="ORF">IscW_ISCW001451</name>
</gene>
<dbReference type="VEuPathDB" id="VectorBase:ISCW001451"/>
<dbReference type="EnsemblMetazoa" id="ISCW001451-RA">
    <property type="protein sequence ID" value="ISCW001451-PA"/>
    <property type="gene ID" value="ISCW001451"/>
</dbReference>
<evidence type="ECO:0000313" key="3">
    <source>
        <dbReference type="Proteomes" id="UP000001555"/>
    </source>
</evidence>
<name>B7P6M4_IXOSC</name>
<dbReference type="VEuPathDB" id="VectorBase:ISCI001451"/>
<evidence type="ECO:0000313" key="1">
    <source>
        <dbReference type="EMBL" id="EEC02246.1"/>
    </source>
</evidence>